<feature type="region of interest" description="Disordered" evidence="1">
    <location>
        <begin position="44"/>
        <end position="64"/>
    </location>
</feature>
<reference evidence="2" key="3">
    <citation type="submission" date="2014-01" db="EMBL/GenBank/DDBJ databases">
        <title>Evolution of pathogenesis and genome organization in the Tremellales.</title>
        <authorList>
            <person name="Cuomo C."/>
            <person name="Litvintseva A."/>
            <person name="Heitman J."/>
            <person name="Chen Y."/>
            <person name="Sun S."/>
            <person name="Springer D."/>
            <person name="Dromer F."/>
            <person name="Young S."/>
            <person name="Zeng Q."/>
            <person name="Chapman S."/>
            <person name="Gujja S."/>
            <person name="Saif S."/>
            <person name="Birren B."/>
        </authorList>
    </citation>
    <scope>NUCLEOTIDE SEQUENCE</scope>
    <source>
        <strain evidence="2">CBS 10118</strain>
    </source>
</reference>
<feature type="compositionally biased region" description="Basic and acidic residues" evidence="1">
    <location>
        <begin position="44"/>
        <end position="56"/>
    </location>
</feature>
<dbReference type="VEuPathDB" id="FungiDB:I302_08686"/>
<dbReference type="AlphaFoldDB" id="A0A1B9FT08"/>
<organism evidence="2">
    <name type="scientific">Kwoniella bestiolae CBS 10118</name>
    <dbReference type="NCBI Taxonomy" id="1296100"/>
    <lineage>
        <taxon>Eukaryota</taxon>
        <taxon>Fungi</taxon>
        <taxon>Dikarya</taxon>
        <taxon>Basidiomycota</taxon>
        <taxon>Agaricomycotina</taxon>
        <taxon>Tremellomycetes</taxon>
        <taxon>Tremellales</taxon>
        <taxon>Cryptococcaceae</taxon>
        <taxon>Kwoniella</taxon>
    </lineage>
</organism>
<evidence type="ECO:0000256" key="1">
    <source>
        <dbReference type="SAM" id="MobiDB-lite"/>
    </source>
</evidence>
<dbReference type="EMBL" id="KI894026">
    <property type="protein sequence ID" value="OCF21907.1"/>
    <property type="molecule type" value="Genomic_DNA"/>
</dbReference>
<evidence type="ECO:0000313" key="3">
    <source>
        <dbReference type="EMBL" id="WVW83386.1"/>
    </source>
</evidence>
<reference evidence="3" key="2">
    <citation type="submission" date="2013-07" db="EMBL/GenBank/DDBJ databases">
        <authorList>
            <consortium name="The Broad Institute Genome Sequencing Platform"/>
            <person name="Cuomo C."/>
            <person name="Litvintseva A."/>
            <person name="Chen Y."/>
            <person name="Heitman J."/>
            <person name="Sun S."/>
            <person name="Springer D."/>
            <person name="Dromer F."/>
            <person name="Young S.K."/>
            <person name="Zeng Q."/>
            <person name="Gargeya S."/>
            <person name="Fitzgerald M."/>
            <person name="Abouelleil A."/>
            <person name="Alvarado L."/>
            <person name="Berlin A.M."/>
            <person name="Chapman S.B."/>
            <person name="Dewar J."/>
            <person name="Goldberg J."/>
            <person name="Griggs A."/>
            <person name="Gujja S."/>
            <person name="Hansen M."/>
            <person name="Howarth C."/>
            <person name="Imamovic A."/>
            <person name="Larimer J."/>
            <person name="McCowan C."/>
            <person name="Murphy C."/>
            <person name="Pearson M."/>
            <person name="Priest M."/>
            <person name="Roberts A."/>
            <person name="Saif S."/>
            <person name="Shea T."/>
            <person name="Sykes S."/>
            <person name="Wortman J."/>
            <person name="Nusbaum C."/>
            <person name="Birren B."/>
        </authorList>
    </citation>
    <scope>NUCLEOTIDE SEQUENCE</scope>
    <source>
        <strain evidence="3">CBS 10118</strain>
    </source>
</reference>
<dbReference type="RefSeq" id="XP_019042977.1">
    <property type="nucleotide sequence ID" value="XM_019195264.1"/>
</dbReference>
<accession>A0A1B9FT08</accession>
<dbReference type="GeneID" id="30213085"/>
<evidence type="ECO:0000313" key="2">
    <source>
        <dbReference type="EMBL" id="OCF21907.1"/>
    </source>
</evidence>
<keyword evidence="4" id="KW-1185">Reference proteome</keyword>
<name>A0A1B9FT08_9TREE</name>
<reference evidence="3" key="4">
    <citation type="submission" date="2024-02" db="EMBL/GenBank/DDBJ databases">
        <title>Comparative genomics of Cryptococcus and Kwoniella reveals pathogenesis evolution and contrasting modes of karyotype evolution via chromosome fusion or intercentromeric recombination.</title>
        <authorList>
            <person name="Coelho M.A."/>
            <person name="David-Palma M."/>
            <person name="Shea T."/>
            <person name="Bowers K."/>
            <person name="McGinley-Smith S."/>
            <person name="Mohammad A.W."/>
            <person name="Gnirke A."/>
            <person name="Yurkov A.M."/>
            <person name="Nowrousian M."/>
            <person name="Sun S."/>
            <person name="Cuomo C.A."/>
            <person name="Heitman J."/>
        </authorList>
    </citation>
    <scope>NUCLEOTIDE SEQUENCE</scope>
    <source>
        <strain evidence="3">CBS 10118</strain>
    </source>
</reference>
<evidence type="ECO:0000313" key="4">
    <source>
        <dbReference type="Proteomes" id="UP000092730"/>
    </source>
</evidence>
<sequence>MSATTNTNPSNSTPTSARHLPFQAWHQLPDNAYVVEYDSAGRTEFASEHASSDRGGTKTKPSWVRHGTLYQNGGDIHLTDAQQAEVKELRGLGYTILHRVEPSTKGRRISTWKTKGALTDTDPVISRVKFSQAADSTQSQG</sequence>
<dbReference type="KEGG" id="kbi:30213085"/>
<proteinExistence type="predicted"/>
<gene>
    <name evidence="2" type="ORF">I302_08686</name>
    <name evidence="3" type="ORF">I302_105405</name>
</gene>
<reference evidence="2" key="1">
    <citation type="submission" date="2013-07" db="EMBL/GenBank/DDBJ databases">
        <title>The Genome Sequence of Cryptococcus bestiolae CBS10118.</title>
        <authorList>
            <consortium name="The Broad Institute Genome Sequencing Platform"/>
            <person name="Cuomo C."/>
            <person name="Litvintseva A."/>
            <person name="Chen Y."/>
            <person name="Heitman J."/>
            <person name="Sun S."/>
            <person name="Springer D."/>
            <person name="Dromer F."/>
            <person name="Young S.K."/>
            <person name="Zeng Q."/>
            <person name="Gargeya S."/>
            <person name="Fitzgerald M."/>
            <person name="Abouelleil A."/>
            <person name="Alvarado L."/>
            <person name="Berlin A.M."/>
            <person name="Chapman S.B."/>
            <person name="Dewar J."/>
            <person name="Goldberg J."/>
            <person name="Griggs A."/>
            <person name="Gujja S."/>
            <person name="Hansen M."/>
            <person name="Howarth C."/>
            <person name="Imamovic A."/>
            <person name="Larimer J."/>
            <person name="McCowan C."/>
            <person name="Murphy C."/>
            <person name="Pearson M."/>
            <person name="Priest M."/>
            <person name="Roberts A."/>
            <person name="Saif S."/>
            <person name="Shea T."/>
            <person name="Sykes S."/>
            <person name="Wortman J."/>
            <person name="Nusbaum C."/>
            <person name="Birren B."/>
        </authorList>
    </citation>
    <scope>NUCLEOTIDE SEQUENCE [LARGE SCALE GENOMIC DNA]</scope>
    <source>
        <strain evidence="2">CBS 10118</strain>
    </source>
</reference>
<dbReference type="EMBL" id="CP144543">
    <property type="protein sequence ID" value="WVW83386.1"/>
    <property type="molecule type" value="Genomic_DNA"/>
</dbReference>
<protein>
    <submittedName>
        <fullName evidence="2">Uncharacterized protein</fullName>
    </submittedName>
</protein>
<dbReference type="Proteomes" id="UP000092730">
    <property type="component" value="Chromosome 3"/>
</dbReference>